<evidence type="ECO:0000256" key="2">
    <source>
        <dbReference type="SAM" id="Phobius"/>
    </source>
</evidence>
<keyword evidence="2" id="KW-1133">Transmembrane helix</keyword>
<feature type="transmembrane region" description="Helical" evidence="2">
    <location>
        <begin position="203"/>
        <end position="221"/>
    </location>
</feature>
<feature type="transmembrane region" description="Helical" evidence="2">
    <location>
        <begin position="157"/>
        <end position="183"/>
    </location>
</feature>
<feature type="transmembrane region" description="Helical" evidence="2">
    <location>
        <begin position="41"/>
        <end position="61"/>
    </location>
</feature>
<proteinExistence type="predicted"/>
<dbReference type="AlphaFoldDB" id="A0A7E6FHY3"/>
<evidence type="ECO:0000313" key="4">
    <source>
        <dbReference type="RefSeq" id="XP_036366975.1"/>
    </source>
</evidence>
<feature type="transmembrane region" description="Helical" evidence="2">
    <location>
        <begin position="95"/>
        <end position="122"/>
    </location>
</feature>
<reference evidence="4" key="1">
    <citation type="submission" date="2025-08" db="UniProtKB">
        <authorList>
            <consortium name="RefSeq"/>
        </authorList>
    </citation>
    <scope>IDENTIFICATION</scope>
</reference>
<feature type="region of interest" description="Disordered" evidence="1">
    <location>
        <begin position="1"/>
        <end position="26"/>
    </location>
</feature>
<feature type="transmembrane region" description="Helical" evidence="2">
    <location>
        <begin position="268"/>
        <end position="284"/>
    </location>
</feature>
<evidence type="ECO:0000256" key="1">
    <source>
        <dbReference type="SAM" id="MobiDB-lite"/>
    </source>
</evidence>
<dbReference type="PANTHER" id="PTHR33802">
    <property type="entry name" value="SI:CH211-161H7.5-RELATED"/>
    <property type="match status" value="1"/>
</dbReference>
<sequence>MASSPRDIPNARAQTKPNGNNPNLVPSTVASANMEHRPAKIAVIVVTLIIFIVTAVLNAYASEPESSSGIYTSSIRNISNIYATGFSPANWTFNIWYAVYVWMAAWLLFCVSTICTVSGDSYLYLEPDVFPSKFYLIFAITLCLNISWFILYDRSFFIASFFVALTMTVFSFTTLGISIYYLYLYGDTLIKSSFGTQACLIQLLVHNGIAFFGTWVALLMHMNLDIALYYRWEVSRYISDLVPLCILVVLIVTWFTLDIAILDTFTRYLLSPYIMLVIVFSGVVHKQVDVNSIDRIGIVVLVMLILSSVTLVTKFLFMIWRHFNGPQTSLAV</sequence>
<dbReference type="RefSeq" id="XP_036366975.1">
    <property type="nucleotide sequence ID" value="XM_036511082.1"/>
</dbReference>
<feature type="transmembrane region" description="Helical" evidence="2">
    <location>
        <begin position="134"/>
        <end position="151"/>
    </location>
</feature>
<feature type="transmembrane region" description="Helical" evidence="2">
    <location>
        <begin position="296"/>
        <end position="317"/>
    </location>
</feature>
<accession>A0A7E6FHY3</accession>
<feature type="transmembrane region" description="Helical" evidence="2">
    <location>
        <begin position="241"/>
        <end position="261"/>
    </location>
</feature>
<organism evidence="3 4">
    <name type="scientific">Octopus sinensis</name>
    <name type="common">East Asian common octopus</name>
    <dbReference type="NCBI Taxonomy" id="2607531"/>
    <lineage>
        <taxon>Eukaryota</taxon>
        <taxon>Metazoa</taxon>
        <taxon>Spiralia</taxon>
        <taxon>Lophotrochozoa</taxon>
        <taxon>Mollusca</taxon>
        <taxon>Cephalopoda</taxon>
        <taxon>Coleoidea</taxon>
        <taxon>Octopodiformes</taxon>
        <taxon>Octopoda</taxon>
        <taxon>Incirrata</taxon>
        <taxon>Octopodidae</taxon>
        <taxon>Octopus</taxon>
    </lineage>
</organism>
<dbReference type="PANTHER" id="PTHR33802:SF1">
    <property type="entry name" value="XK-RELATED PROTEIN"/>
    <property type="match status" value="1"/>
</dbReference>
<keyword evidence="2" id="KW-0472">Membrane</keyword>
<name>A0A7E6FHY3_9MOLL</name>
<protein>
    <submittedName>
        <fullName evidence="4">Uncharacterized protein LOC115221323 isoform X1</fullName>
    </submittedName>
</protein>
<gene>
    <name evidence="4" type="primary">LOC115221323</name>
</gene>
<feature type="compositionally biased region" description="Polar residues" evidence="1">
    <location>
        <begin position="12"/>
        <end position="26"/>
    </location>
</feature>
<keyword evidence="3" id="KW-1185">Reference proteome</keyword>
<dbReference type="Proteomes" id="UP000515154">
    <property type="component" value="Linkage group LG18"/>
</dbReference>
<evidence type="ECO:0000313" key="3">
    <source>
        <dbReference type="Proteomes" id="UP000515154"/>
    </source>
</evidence>
<keyword evidence="2" id="KW-0812">Transmembrane</keyword>